<sequence length="195" mass="21751">MQLTTLFTLLAGTVASVSAAALVPKDTSPEFNLFVHQPDAEIHGRPLIASKSRLWISPSWTKQDARCRWGQGQPAEGNAAVLFREDDKLFLYGVEEDSQQQLALNPKENGQDNLLYFNTDGGVPNQNLWTEGWTEDDGYLSFLSALFQACPVDNEWNTFRVDIYANATAIDEGCLTFQAKIKIDEDPLPCTYSLE</sequence>
<gene>
    <name evidence="2" type="ORF">C8A04DRAFT_29890</name>
</gene>
<name>A0AAN6V065_9PEZI</name>
<evidence type="ECO:0000313" key="2">
    <source>
        <dbReference type="EMBL" id="KAK4142442.1"/>
    </source>
</evidence>
<feature type="signal peptide" evidence="1">
    <location>
        <begin position="1"/>
        <end position="19"/>
    </location>
</feature>
<dbReference type="Proteomes" id="UP001302676">
    <property type="component" value="Unassembled WGS sequence"/>
</dbReference>
<keyword evidence="1" id="KW-0732">Signal</keyword>
<organism evidence="2 3">
    <name type="scientific">Dichotomopilus funicola</name>
    <dbReference type="NCBI Taxonomy" id="1934379"/>
    <lineage>
        <taxon>Eukaryota</taxon>
        <taxon>Fungi</taxon>
        <taxon>Dikarya</taxon>
        <taxon>Ascomycota</taxon>
        <taxon>Pezizomycotina</taxon>
        <taxon>Sordariomycetes</taxon>
        <taxon>Sordariomycetidae</taxon>
        <taxon>Sordariales</taxon>
        <taxon>Chaetomiaceae</taxon>
        <taxon>Dichotomopilus</taxon>
    </lineage>
</organism>
<evidence type="ECO:0000256" key="1">
    <source>
        <dbReference type="SAM" id="SignalP"/>
    </source>
</evidence>
<proteinExistence type="predicted"/>
<dbReference type="RefSeq" id="XP_062635813.1">
    <property type="nucleotide sequence ID" value="XM_062781167.1"/>
</dbReference>
<comment type="caution">
    <text evidence="2">The sequence shown here is derived from an EMBL/GenBank/DDBJ whole genome shotgun (WGS) entry which is preliminary data.</text>
</comment>
<protein>
    <submittedName>
        <fullName evidence="2">Uncharacterized protein</fullName>
    </submittedName>
</protein>
<feature type="chain" id="PRO_5043052792" evidence="1">
    <location>
        <begin position="20"/>
        <end position="195"/>
    </location>
</feature>
<dbReference type="GeneID" id="87817780"/>
<reference evidence="2" key="1">
    <citation type="journal article" date="2023" name="Mol. Phylogenet. Evol.">
        <title>Genome-scale phylogeny and comparative genomics of the fungal order Sordariales.</title>
        <authorList>
            <person name="Hensen N."/>
            <person name="Bonometti L."/>
            <person name="Westerberg I."/>
            <person name="Brannstrom I.O."/>
            <person name="Guillou S."/>
            <person name="Cros-Aarteil S."/>
            <person name="Calhoun S."/>
            <person name="Haridas S."/>
            <person name="Kuo A."/>
            <person name="Mondo S."/>
            <person name="Pangilinan J."/>
            <person name="Riley R."/>
            <person name="LaButti K."/>
            <person name="Andreopoulos B."/>
            <person name="Lipzen A."/>
            <person name="Chen C."/>
            <person name="Yan M."/>
            <person name="Daum C."/>
            <person name="Ng V."/>
            <person name="Clum A."/>
            <person name="Steindorff A."/>
            <person name="Ohm R.A."/>
            <person name="Martin F."/>
            <person name="Silar P."/>
            <person name="Natvig D.O."/>
            <person name="Lalanne C."/>
            <person name="Gautier V."/>
            <person name="Ament-Velasquez S.L."/>
            <person name="Kruys A."/>
            <person name="Hutchinson M.I."/>
            <person name="Powell A.J."/>
            <person name="Barry K."/>
            <person name="Miller A.N."/>
            <person name="Grigoriev I.V."/>
            <person name="Debuchy R."/>
            <person name="Gladieux P."/>
            <person name="Hiltunen Thoren M."/>
            <person name="Johannesson H."/>
        </authorList>
    </citation>
    <scope>NUCLEOTIDE SEQUENCE</scope>
    <source>
        <strain evidence="2">CBS 141.50</strain>
    </source>
</reference>
<dbReference type="AlphaFoldDB" id="A0AAN6V065"/>
<accession>A0AAN6V065</accession>
<keyword evidence="3" id="KW-1185">Reference proteome</keyword>
<evidence type="ECO:0000313" key="3">
    <source>
        <dbReference type="Proteomes" id="UP001302676"/>
    </source>
</evidence>
<dbReference type="EMBL" id="MU853597">
    <property type="protein sequence ID" value="KAK4142442.1"/>
    <property type="molecule type" value="Genomic_DNA"/>
</dbReference>
<reference evidence="2" key="2">
    <citation type="submission" date="2023-05" db="EMBL/GenBank/DDBJ databases">
        <authorList>
            <consortium name="Lawrence Berkeley National Laboratory"/>
            <person name="Steindorff A."/>
            <person name="Hensen N."/>
            <person name="Bonometti L."/>
            <person name="Westerberg I."/>
            <person name="Brannstrom I.O."/>
            <person name="Guillou S."/>
            <person name="Cros-Aarteil S."/>
            <person name="Calhoun S."/>
            <person name="Haridas S."/>
            <person name="Kuo A."/>
            <person name="Mondo S."/>
            <person name="Pangilinan J."/>
            <person name="Riley R."/>
            <person name="Labutti K."/>
            <person name="Andreopoulos B."/>
            <person name="Lipzen A."/>
            <person name="Chen C."/>
            <person name="Yanf M."/>
            <person name="Daum C."/>
            <person name="Ng V."/>
            <person name="Clum A."/>
            <person name="Ohm R."/>
            <person name="Martin F."/>
            <person name="Silar P."/>
            <person name="Natvig D."/>
            <person name="Lalanne C."/>
            <person name="Gautier V."/>
            <person name="Ament-Velasquez S.L."/>
            <person name="Kruys A."/>
            <person name="Hutchinson M.I."/>
            <person name="Powell A.J."/>
            <person name="Barry K."/>
            <person name="Miller A.N."/>
            <person name="Grigoriev I.V."/>
            <person name="Debuchy R."/>
            <person name="Gladieux P."/>
            <person name="Thoren M.H."/>
            <person name="Johannesson H."/>
        </authorList>
    </citation>
    <scope>NUCLEOTIDE SEQUENCE</scope>
    <source>
        <strain evidence="2">CBS 141.50</strain>
    </source>
</reference>